<sequence length="128" mass="14382">MSHRPSTPPPQYYDATASTRPSRNPKILLLRFGNKEVVTAPSKDYDGVRDAARRLFDIPDVQPVTLHGKFADFGDQPIPIDPLFWPHIHETVGVVWVNWSAKRTRQASPSGKRKPLDAADKQPQCANQ</sequence>
<feature type="region of interest" description="Disordered" evidence="1">
    <location>
        <begin position="104"/>
        <end position="128"/>
    </location>
</feature>
<protein>
    <submittedName>
        <fullName evidence="2">Uncharacterized protein</fullName>
    </submittedName>
</protein>
<accession>A0A067PRH0</accession>
<gene>
    <name evidence="2" type="ORF">JAAARDRAFT_70705</name>
</gene>
<keyword evidence="3" id="KW-1185">Reference proteome</keyword>
<organism evidence="2 3">
    <name type="scientific">Jaapia argillacea MUCL 33604</name>
    <dbReference type="NCBI Taxonomy" id="933084"/>
    <lineage>
        <taxon>Eukaryota</taxon>
        <taxon>Fungi</taxon>
        <taxon>Dikarya</taxon>
        <taxon>Basidiomycota</taxon>
        <taxon>Agaricomycotina</taxon>
        <taxon>Agaricomycetes</taxon>
        <taxon>Agaricomycetidae</taxon>
        <taxon>Jaapiales</taxon>
        <taxon>Jaapiaceae</taxon>
        <taxon>Jaapia</taxon>
    </lineage>
</organism>
<dbReference type="HOGENOM" id="CLU_1959888_0_0_1"/>
<dbReference type="Proteomes" id="UP000027265">
    <property type="component" value="Unassembled WGS sequence"/>
</dbReference>
<evidence type="ECO:0000313" key="3">
    <source>
        <dbReference type="Proteomes" id="UP000027265"/>
    </source>
</evidence>
<name>A0A067PRH0_9AGAM</name>
<reference evidence="3" key="1">
    <citation type="journal article" date="2014" name="Proc. Natl. Acad. Sci. U.S.A.">
        <title>Extensive sampling of basidiomycete genomes demonstrates inadequacy of the white-rot/brown-rot paradigm for wood decay fungi.</title>
        <authorList>
            <person name="Riley R."/>
            <person name="Salamov A.A."/>
            <person name="Brown D.W."/>
            <person name="Nagy L.G."/>
            <person name="Floudas D."/>
            <person name="Held B.W."/>
            <person name="Levasseur A."/>
            <person name="Lombard V."/>
            <person name="Morin E."/>
            <person name="Otillar R."/>
            <person name="Lindquist E.A."/>
            <person name="Sun H."/>
            <person name="LaButti K.M."/>
            <person name="Schmutz J."/>
            <person name="Jabbour D."/>
            <person name="Luo H."/>
            <person name="Baker S.E."/>
            <person name="Pisabarro A.G."/>
            <person name="Walton J.D."/>
            <person name="Blanchette R.A."/>
            <person name="Henrissat B."/>
            <person name="Martin F."/>
            <person name="Cullen D."/>
            <person name="Hibbett D.S."/>
            <person name="Grigoriev I.V."/>
        </authorList>
    </citation>
    <scope>NUCLEOTIDE SEQUENCE [LARGE SCALE GENOMIC DNA]</scope>
    <source>
        <strain evidence="3">MUCL 33604</strain>
    </source>
</reference>
<dbReference type="AlphaFoldDB" id="A0A067PRH0"/>
<proteinExistence type="predicted"/>
<evidence type="ECO:0000256" key="1">
    <source>
        <dbReference type="SAM" id="MobiDB-lite"/>
    </source>
</evidence>
<feature type="compositionally biased region" description="Pro residues" evidence="1">
    <location>
        <begin position="1"/>
        <end position="11"/>
    </location>
</feature>
<dbReference type="EMBL" id="KL197722">
    <property type="protein sequence ID" value="KDQ56410.1"/>
    <property type="molecule type" value="Genomic_DNA"/>
</dbReference>
<dbReference type="InParanoid" id="A0A067PRH0"/>
<evidence type="ECO:0000313" key="2">
    <source>
        <dbReference type="EMBL" id="KDQ56410.1"/>
    </source>
</evidence>
<feature type="region of interest" description="Disordered" evidence="1">
    <location>
        <begin position="1"/>
        <end position="20"/>
    </location>
</feature>